<dbReference type="RefSeq" id="WP_074450000.1">
    <property type="nucleotide sequence ID" value="NZ_CAJPTF010000061.1"/>
</dbReference>
<keyword evidence="1" id="KW-1133">Transmembrane helix</keyword>
<reference evidence="2 3" key="1">
    <citation type="submission" date="2016-09" db="EMBL/GenBank/DDBJ databases">
        <authorList>
            <person name="Capua I."/>
            <person name="De Benedictis P."/>
            <person name="Joannis T."/>
            <person name="Lombin L.H."/>
            <person name="Cattoli G."/>
        </authorList>
    </citation>
    <scope>NUCLEOTIDE SEQUENCE [LARGE SCALE GENOMIC DNA]</scope>
    <source>
        <strain evidence="2 3">UB20</strain>
    </source>
</reference>
<feature type="transmembrane region" description="Helical" evidence="1">
    <location>
        <begin position="101"/>
        <end position="124"/>
    </location>
</feature>
<dbReference type="Proteomes" id="UP000182057">
    <property type="component" value="Unassembled WGS sequence"/>
</dbReference>
<keyword evidence="1" id="KW-0472">Membrane</keyword>
<evidence type="ECO:0000313" key="2">
    <source>
        <dbReference type="EMBL" id="SCQ22725.1"/>
    </source>
</evidence>
<sequence length="224" mass="25175">MFSAIFYKEWIKTRRTVGLILLLLVALLVYALVQMEQTLRVNGAVQAWSAVLLKDMSLVPEVTKWFPLLTGLLLGVAQFIPEMTDKRLKLTLHLPLRESKIVFVTLLYGMAILSAAFLPMYVALYAGLSRHYAVEMLYAMTWQLLPYFEGGLACYLFTAWVCMEPVWRRRVANALVAAAGLYLFFMDAPSGAHMTFLPCLTLILIAGLSFPFYSAARFKDGSPG</sequence>
<feature type="transmembrane region" description="Helical" evidence="1">
    <location>
        <begin position="192"/>
        <end position="213"/>
    </location>
</feature>
<evidence type="ECO:0008006" key="4">
    <source>
        <dbReference type="Google" id="ProtNLM"/>
    </source>
</evidence>
<organism evidence="2 3">
    <name type="scientific">Tannerella forsythia</name>
    <name type="common">Bacteroides forsythus</name>
    <dbReference type="NCBI Taxonomy" id="28112"/>
    <lineage>
        <taxon>Bacteria</taxon>
        <taxon>Pseudomonadati</taxon>
        <taxon>Bacteroidota</taxon>
        <taxon>Bacteroidia</taxon>
        <taxon>Bacteroidales</taxon>
        <taxon>Tannerellaceae</taxon>
        <taxon>Tannerella</taxon>
    </lineage>
</organism>
<proteinExistence type="predicted"/>
<protein>
    <recommendedName>
        <fullName evidence="4">ABC-2 family transporter protein</fullName>
    </recommendedName>
</protein>
<accession>A0A1D3URQ6</accession>
<feature type="transmembrane region" description="Helical" evidence="1">
    <location>
        <begin position="144"/>
        <end position="163"/>
    </location>
</feature>
<dbReference type="OrthoDB" id="5764958at2"/>
<dbReference type="EMBL" id="FMMM01000067">
    <property type="protein sequence ID" value="SCQ22725.1"/>
    <property type="molecule type" value="Genomic_DNA"/>
</dbReference>
<gene>
    <name evidence="2" type="ORF">TFUB20_01808</name>
</gene>
<feature type="transmembrane region" description="Helical" evidence="1">
    <location>
        <begin position="170"/>
        <end position="186"/>
    </location>
</feature>
<evidence type="ECO:0000313" key="3">
    <source>
        <dbReference type="Proteomes" id="UP000182057"/>
    </source>
</evidence>
<evidence type="ECO:0000256" key="1">
    <source>
        <dbReference type="SAM" id="Phobius"/>
    </source>
</evidence>
<name>A0A1D3URQ6_TANFO</name>
<keyword evidence="1" id="KW-0812">Transmembrane</keyword>
<dbReference type="AlphaFoldDB" id="A0A1D3URQ6"/>
<feature type="transmembrane region" description="Helical" evidence="1">
    <location>
        <begin position="62"/>
        <end position="80"/>
    </location>
</feature>